<gene>
    <name evidence="2" type="ORF">ACFSC0_00470</name>
</gene>
<keyword evidence="1" id="KW-0175">Coiled coil</keyword>
<sequence length="447" mass="47897">MPDFSKISVAEYLGKNTEGLLTKLGEANLDEAATKFVVGQWILDKAGKSLRSFALSAGSQVSAHDPAARSEFTPSFEHREWRDGEDLVEAEGINGFNVRFNALRQDLETVEKDLDKAFQVIAQLRQAISGAFGEFSAELNAINRQVHDCCNKPSTGGGGIGWGPLDIPPFQLPPQVFEPRPFPRPWDPFGPLGPIGVDPRVVTPTDPRIKFAKPTVWRDAANPDKGMIEGLPAERIDVTNFNGKPMEVWNTSMGLILTESAAGVADKVKPSYVPQALEESREFSRFLFDNEEAVKTAFPQGFTTRQFLDKFGATTLAGATPVSDVVKGLPDDMTFESVSKLHDAVAEAKANALVTSGLGQAAVVGAVGLNPQAEIAEVPIGSIKFADEQTTEALRAAGVRTLGDLANKDVAEIRTTLENAGIATSMGQAASLRGMGLTVTRLGGFGR</sequence>
<reference evidence="3" key="1">
    <citation type="journal article" date="2019" name="Int. J. Syst. Evol. Microbiol.">
        <title>The Global Catalogue of Microorganisms (GCM) 10K type strain sequencing project: providing services to taxonomists for standard genome sequencing and annotation.</title>
        <authorList>
            <consortium name="The Broad Institute Genomics Platform"/>
            <consortium name="The Broad Institute Genome Sequencing Center for Infectious Disease"/>
            <person name="Wu L."/>
            <person name="Ma J."/>
        </authorList>
    </citation>
    <scope>NUCLEOTIDE SEQUENCE [LARGE SCALE GENOMIC DNA]</scope>
    <source>
        <strain evidence="3">DFY28</strain>
    </source>
</reference>
<protein>
    <submittedName>
        <fullName evidence="2">Uncharacterized protein</fullName>
    </submittedName>
</protein>
<feature type="coiled-coil region" evidence="1">
    <location>
        <begin position="100"/>
        <end position="127"/>
    </location>
</feature>
<dbReference type="EMBL" id="JBHUEY010000001">
    <property type="protein sequence ID" value="MFD1781853.1"/>
    <property type="molecule type" value="Genomic_DNA"/>
</dbReference>
<name>A0ABW4MWD8_9CAUL</name>
<organism evidence="2 3">
    <name type="scientific">Phenylobacterium terrae</name>
    <dbReference type="NCBI Taxonomy" id="2665495"/>
    <lineage>
        <taxon>Bacteria</taxon>
        <taxon>Pseudomonadati</taxon>
        <taxon>Pseudomonadota</taxon>
        <taxon>Alphaproteobacteria</taxon>
        <taxon>Caulobacterales</taxon>
        <taxon>Caulobacteraceae</taxon>
        <taxon>Phenylobacterium</taxon>
    </lineage>
</organism>
<evidence type="ECO:0000313" key="2">
    <source>
        <dbReference type="EMBL" id="MFD1781853.1"/>
    </source>
</evidence>
<evidence type="ECO:0000256" key="1">
    <source>
        <dbReference type="SAM" id="Coils"/>
    </source>
</evidence>
<accession>A0ABW4MWD8</accession>
<proteinExistence type="predicted"/>
<evidence type="ECO:0000313" key="3">
    <source>
        <dbReference type="Proteomes" id="UP001597237"/>
    </source>
</evidence>
<dbReference type="RefSeq" id="WP_377281314.1">
    <property type="nucleotide sequence ID" value="NZ_JBHRSI010000003.1"/>
</dbReference>
<dbReference type="Proteomes" id="UP001597237">
    <property type="component" value="Unassembled WGS sequence"/>
</dbReference>
<comment type="caution">
    <text evidence="2">The sequence shown here is derived from an EMBL/GenBank/DDBJ whole genome shotgun (WGS) entry which is preliminary data.</text>
</comment>
<keyword evidence="3" id="KW-1185">Reference proteome</keyword>